<comment type="similarity">
    <text evidence="2 7 8">Belongs to the chorismate synthase family.</text>
</comment>
<dbReference type="InterPro" id="IPR020541">
    <property type="entry name" value="Chorismate_synthase_CS"/>
</dbReference>
<feature type="binding site" evidence="7">
    <location>
        <position position="322"/>
    </location>
    <ligand>
        <name>FMN</name>
        <dbReference type="ChEBI" id="CHEBI:58210"/>
    </ligand>
</feature>
<dbReference type="RefSeq" id="WP_036872736.1">
    <property type="nucleotide sequence ID" value="NZ_JBGYTE010000011.1"/>
</dbReference>
<dbReference type="InterPro" id="IPR035904">
    <property type="entry name" value="Chorismate_synth_AroC_sf"/>
</dbReference>
<reference evidence="9 10" key="1">
    <citation type="submission" date="2014-09" db="EMBL/GenBank/DDBJ databases">
        <title>Draft Genome Sequence of Porphyromonas macacae COT-192_OH2859.</title>
        <authorList>
            <person name="Wallis C."/>
            <person name="Deusch O."/>
            <person name="O'Flynn C."/>
            <person name="Davis I."/>
            <person name="Horsfall A."/>
            <person name="Kirkwood N."/>
            <person name="Harris S."/>
            <person name="Eisen J.A."/>
            <person name="Coil D.A."/>
            <person name="Darling A.E."/>
            <person name="Jospin G."/>
            <person name="Alexiev A."/>
        </authorList>
    </citation>
    <scope>NUCLEOTIDE SEQUENCE [LARGE SCALE GENOMIC DNA]</scope>
    <source>
        <strain evidence="10">COT-192 OH2859</strain>
    </source>
</reference>
<evidence type="ECO:0000256" key="2">
    <source>
        <dbReference type="ARBA" id="ARBA00008014"/>
    </source>
</evidence>
<proteinExistence type="inferred from homology"/>
<dbReference type="Pfam" id="PF01264">
    <property type="entry name" value="Chorismate_synt"/>
    <property type="match status" value="1"/>
</dbReference>
<keyword evidence="7" id="KW-0285">Flavoprotein</keyword>
<dbReference type="GO" id="GO:0009423">
    <property type="term" value="P:chorismate biosynthetic process"/>
    <property type="evidence" value="ECO:0007669"/>
    <property type="project" value="UniProtKB-UniRule"/>
</dbReference>
<dbReference type="SUPFAM" id="SSF103263">
    <property type="entry name" value="Chorismate synthase, AroC"/>
    <property type="match status" value="1"/>
</dbReference>
<keyword evidence="4 7" id="KW-0028">Amino-acid biosynthesis</keyword>
<dbReference type="PROSITE" id="PS00789">
    <property type="entry name" value="CHORISMATE_SYNTHASE_3"/>
    <property type="match status" value="1"/>
</dbReference>
<comment type="caution">
    <text evidence="7">Lacks conserved residue(s) required for the propagation of feature annotation.</text>
</comment>
<dbReference type="eggNOG" id="COG0082">
    <property type="taxonomic scope" value="Bacteria"/>
</dbReference>
<comment type="caution">
    <text evidence="9">The sequence shown here is derived from an EMBL/GenBank/DDBJ whole genome shotgun (WGS) entry which is preliminary data.</text>
</comment>
<dbReference type="PANTHER" id="PTHR21085">
    <property type="entry name" value="CHORISMATE SYNTHASE"/>
    <property type="match status" value="1"/>
</dbReference>
<dbReference type="GO" id="GO:0008652">
    <property type="term" value="P:amino acid biosynthetic process"/>
    <property type="evidence" value="ECO:0007669"/>
    <property type="project" value="UniProtKB-KW"/>
</dbReference>
<keyword evidence="7" id="KW-0274">FAD</keyword>
<feature type="binding site" evidence="7">
    <location>
        <begin position="237"/>
        <end position="238"/>
    </location>
    <ligand>
        <name>FMN</name>
        <dbReference type="ChEBI" id="CHEBI:58210"/>
    </ligand>
</feature>
<comment type="function">
    <text evidence="7">Catalyzes the anti-1,4-elimination of the C-3 phosphate and the C-6 proR hydrogen from 5-enolpyruvylshikimate-3-phosphate (EPSP) to yield chorismate, which is the branch point compound that serves as the starting substrate for the three terminal pathways of aromatic amino acid biosynthesis. This reaction introduces a second double bond into the aromatic ring system.</text>
</comment>
<evidence type="ECO:0000313" key="10">
    <source>
        <dbReference type="Proteomes" id="UP000030103"/>
    </source>
</evidence>
<comment type="pathway">
    <text evidence="1 7 8">Metabolic intermediate biosynthesis; chorismate biosynthesis; chorismate from D-erythrose 4-phosphate and phosphoenolpyruvate: step 7/7.</text>
</comment>
<dbReference type="Gene3D" id="3.60.150.10">
    <property type="entry name" value="Chorismate synthase AroC"/>
    <property type="match status" value="1"/>
</dbReference>
<evidence type="ECO:0000256" key="8">
    <source>
        <dbReference type="RuleBase" id="RU000605"/>
    </source>
</evidence>
<accession>A0A0A2EBQ4</accession>
<dbReference type="PIRSF" id="PIRSF001456">
    <property type="entry name" value="Chorismate_synth"/>
    <property type="match status" value="1"/>
</dbReference>
<name>A0A0A2EBQ4_9PORP</name>
<protein>
    <recommendedName>
        <fullName evidence="3 7">Chorismate synthase</fullName>
        <shortName evidence="7">CS</shortName>
        <ecNumber evidence="3 7">4.2.3.5</ecNumber>
    </recommendedName>
    <alternativeName>
        <fullName evidence="7">5-enolpyruvylshikimate-3-phosphate phospholyase</fullName>
    </alternativeName>
</protein>
<keyword evidence="6 7" id="KW-0456">Lyase</keyword>
<dbReference type="PROSITE" id="PS00787">
    <property type="entry name" value="CHORISMATE_SYNTHASE_1"/>
    <property type="match status" value="1"/>
</dbReference>
<comment type="subunit">
    <text evidence="7">Homotetramer.</text>
</comment>
<keyword evidence="5 7" id="KW-0057">Aromatic amino acid biosynthesis</keyword>
<dbReference type="UniPathway" id="UPA00053">
    <property type="reaction ID" value="UER00090"/>
</dbReference>
<dbReference type="EMBL" id="JRFA01000002">
    <property type="protein sequence ID" value="KGN76326.1"/>
    <property type="molecule type" value="Genomic_DNA"/>
</dbReference>
<organism evidence="9 10">
    <name type="scientific">Porphyromonas macacae</name>
    <dbReference type="NCBI Taxonomy" id="28115"/>
    <lineage>
        <taxon>Bacteria</taxon>
        <taxon>Pseudomonadati</taxon>
        <taxon>Bacteroidota</taxon>
        <taxon>Bacteroidia</taxon>
        <taxon>Bacteroidales</taxon>
        <taxon>Porphyromonadaceae</taxon>
        <taxon>Porphyromonas</taxon>
    </lineage>
</organism>
<feature type="binding site" evidence="7">
    <location>
        <position position="281"/>
    </location>
    <ligand>
        <name>FMN</name>
        <dbReference type="ChEBI" id="CHEBI:58210"/>
    </ligand>
</feature>
<comment type="catalytic activity">
    <reaction evidence="7 8">
        <text>5-O-(1-carboxyvinyl)-3-phosphoshikimate = chorismate + phosphate</text>
        <dbReference type="Rhea" id="RHEA:21020"/>
        <dbReference type="ChEBI" id="CHEBI:29748"/>
        <dbReference type="ChEBI" id="CHEBI:43474"/>
        <dbReference type="ChEBI" id="CHEBI:57701"/>
        <dbReference type="EC" id="4.2.3.5"/>
    </reaction>
</comment>
<evidence type="ECO:0000256" key="4">
    <source>
        <dbReference type="ARBA" id="ARBA00022605"/>
    </source>
</evidence>
<feature type="binding site" evidence="7">
    <location>
        <begin position="123"/>
        <end position="125"/>
    </location>
    <ligand>
        <name>FMN</name>
        <dbReference type="ChEBI" id="CHEBI:58210"/>
    </ligand>
</feature>
<feature type="binding site" evidence="7">
    <location>
        <position position="46"/>
    </location>
    <ligand>
        <name>NADP(+)</name>
        <dbReference type="ChEBI" id="CHEBI:58349"/>
    </ligand>
</feature>
<dbReference type="GO" id="GO:0004107">
    <property type="term" value="F:chorismate synthase activity"/>
    <property type="evidence" value="ECO:0007669"/>
    <property type="project" value="UniProtKB-UniRule"/>
</dbReference>
<keyword evidence="7" id="KW-0288">FMN</keyword>
<evidence type="ECO:0000313" key="9">
    <source>
        <dbReference type="EMBL" id="KGN76326.1"/>
    </source>
</evidence>
<dbReference type="CDD" id="cd07304">
    <property type="entry name" value="Chorismate_synthase"/>
    <property type="match status" value="1"/>
</dbReference>
<dbReference type="Proteomes" id="UP000030103">
    <property type="component" value="Unassembled WGS sequence"/>
</dbReference>
<feature type="binding site" evidence="7">
    <location>
        <begin position="296"/>
        <end position="300"/>
    </location>
    <ligand>
        <name>FMN</name>
        <dbReference type="ChEBI" id="CHEBI:58210"/>
    </ligand>
</feature>
<dbReference type="GO" id="GO:0005829">
    <property type="term" value="C:cytosol"/>
    <property type="evidence" value="ECO:0007669"/>
    <property type="project" value="TreeGrafter"/>
</dbReference>
<evidence type="ECO:0000256" key="3">
    <source>
        <dbReference type="ARBA" id="ARBA00013036"/>
    </source>
</evidence>
<dbReference type="PROSITE" id="PS00788">
    <property type="entry name" value="CHORISMATE_SYNTHASE_2"/>
    <property type="match status" value="1"/>
</dbReference>
<dbReference type="GO" id="GO:0009073">
    <property type="term" value="P:aromatic amino acid family biosynthetic process"/>
    <property type="evidence" value="ECO:0007669"/>
    <property type="project" value="UniProtKB-KW"/>
</dbReference>
<evidence type="ECO:0000256" key="5">
    <source>
        <dbReference type="ARBA" id="ARBA00023141"/>
    </source>
</evidence>
<dbReference type="STRING" id="28115.HQ47_00615"/>
<dbReference type="EC" id="4.2.3.5" evidence="3 7"/>
<dbReference type="HAMAP" id="MF_00300">
    <property type="entry name" value="Chorismate_synth"/>
    <property type="match status" value="1"/>
</dbReference>
<dbReference type="NCBIfam" id="NF003793">
    <property type="entry name" value="PRK05382.1"/>
    <property type="match status" value="1"/>
</dbReference>
<dbReference type="NCBIfam" id="TIGR00033">
    <property type="entry name" value="aroC"/>
    <property type="match status" value="1"/>
</dbReference>
<comment type="cofactor">
    <cofactor evidence="7 8">
        <name>FMNH2</name>
        <dbReference type="ChEBI" id="CHEBI:57618"/>
    </cofactor>
    <text evidence="7 8">Reduced FMN (FMNH(2)).</text>
</comment>
<sequence>MNTIGRLFRLTSFGESHGIALGGVVDGCPAGLPLDFDQIKHAVQMRSPGQSEFMTSRKETDEIEWLSGIVDGKTTGAPIAFIIRNEDVRSADYSRMTEVFRPGHADYTYFQKYGIKPQSGGGRSSARETVVRVVAGAIAKQLLGNKVDILAYASSIGSVSVPNDIIPDRNSVEDSIVRCPDEKATETMKQLIKKVKNEGDSIGGVVSCIVKGVPAGWGEPVYDKLPARLASAMMSINAAKGFEMGDGFGIAVKRGSEVNGSITTDSGTVTFSSNHFGGTLGGISTGLDLFFRVVFKPVPTIGKAQRTIDTHMQNAVLECAGRHDPCVVPRAVPVVEAMAALVLADLYLLAKSSEYFY</sequence>
<dbReference type="InterPro" id="IPR000453">
    <property type="entry name" value="Chorismate_synth"/>
</dbReference>
<dbReference type="AlphaFoldDB" id="A0A0A2EBQ4"/>
<dbReference type="PANTHER" id="PTHR21085:SF0">
    <property type="entry name" value="CHORISMATE SYNTHASE"/>
    <property type="match status" value="1"/>
</dbReference>
<evidence type="ECO:0000256" key="1">
    <source>
        <dbReference type="ARBA" id="ARBA00005044"/>
    </source>
</evidence>
<keyword evidence="10" id="KW-1185">Reference proteome</keyword>
<evidence type="ECO:0000256" key="6">
    <source>
        <dbReference type="ARBA" id="ARBA00023239"/>
    </source>
</evidence>
<evidence type="ECO:0000256" key="7">
    <source>
        <dbReference type="HAMAP-Rule" id="MF_00300"/>
    </source>
</evidence>
<dbReference type="OrthoDB" id="9771806at2"/>
<dbReference type="GO" id="GO:0010181">
    <property type="term" value="F:FMN binding"/>
    <property type="evidence" value="ECO:0007669"/>
    <property type="project" value="TreeGrafter"/>
</dbReference>
<keyword evidence="7" id="KW-0521">NADP</keyword>
<gene>
    <name evidence="7" type="primary">aroC</name>
    <name evidence="9" type="ORF">HQ47_00615</name>
</gene>